<dbReference type="Proteomes" id="UP001333110">
    <property type="component" value="Unassembled WGS sequence"/>
</dbReference>
<organism evidence="2 3">
    <name type="scientific">Mycteria americana</name>
    <name type="common">Wood stork</name>
    <dbReference type="NCBI Taxonomy" id="33587"/>
    <lineage>
        <taxon>Eukaryota</taxon>
        <taxon>Metazoa</taxon>
        <taxon>Chordata</taxon>
        <taxon>Craniata</taxon>
        <taxon>Vertebrata</taxon>
        <taxon>Euteleostomi</taxon>
        <taxon>Archelosauria</taxon>
        <taxon>Archosauria</taxon>
        <taxon>Dinosauria</taxon>
        <taxon>Saurischia</taxon>
        <taxon>Theropoda</taxon>
        <taxon>Coelurosauria</taxon>
        <taxon>Aves</taxon>
        <taxon>Neognathae</taxon>
        <taxon>Neoaves</taxon>
        <taxon>Aequornithes</taxon>
        <taxon>Ciconiiformes</taxon>
        <taxon>Ciconiidae</taxon>
        <taxon>Mycteria</taxon>
    </lineage>
</organism>
<sequence>MVRRRLSQALFSGARTRGNRHNLKHRRFPPTIRKHFFTVRVTGHWHMLPREVILKSCLDMVLGNWPCLSSQSSMSNNTTASPTSLSCWPEVHCNDCAEAHCNECPEAFNKVSATENSLVSHPPATRHHEQPSSVILPAMFPPTVQKQLVRHLFFPPTNPLLLTLFSCETTESLYFNMGRGDKEGEGEIDRGRKGKGKLEELEETNKRKSRRESRQQTNTRKRKDLLHKWVNQHLRRQMKVWKKGLQDSCEKLKQLSSLTITHNIATIQSINHFLKEKKNRIEEQELLIISITKYILLMQSI</sequence>
<protein>
    <submittedName>
        <fullName evidence="2">Uncharacterized protein</fullName>
    </submittedName>
</protein>
<feature type="region of interest" description="Disordered" evidence="1">
    <location>
        <begin position="178"/>
        <end position="222"/>
    </location>
</feature>
<comment type="caution">
    <text evidence="2">The sequence shown here is derived from an EMBL/GenBank/DDBJ whole genome shotgun (WGS) entry which is preliminary data.</text>
</comment>
<proteinExistence type="predicted"/>
<evidence type="ECO:0000313" key="3">
    <source>
        <dbReference type="Proteomes" id="UP001333110"/>
    </source>
</evidence>
<reference evidence="2 3" key="1">
    <citation type="journal article" date="2023" name="J. Hered.">
        <title>Chromosome-level genome of the wood stork (Mycteria americana) provides insight into avian chromosome evolution.</title>
        <authorList>
            <person name="Flamio R. Jr."/>
            <person name="Ramstad K.M."/>
        </authorList>
    </citation>
    <scope>NUCLEOTIDE SEQUENCE [LARGE SCALE GENOMIC DNA]</scope>
    <source>
        <strain evidence="2">JAX WOST 10</strain>
    </source>
</reference>
<gene>
    <name evidence="2" type="ORF">QYF61_021415</name>
</gene>
<keyword evidence="3" id="KW-1185">Reference proteome</keyword>
<dbReference type="AlphaFoldDB" id="A0AAN7S1I6"/>
<dbReference type="EMBL" id="JAUNZN010000003">
    <property type="protein sequence ID" value="KAK4824900.1"/>
    <property type="molecule type" value="Genomic_DNA"/>
</dbReference>
<evidence type="ECO:0000256" key="1">
    <source>
        <dbReference type="SAM" id="MobiDB-lite"/>
    </source>
</evidence>
<feature type="non-terminal residue" evidence="2">
    <location>
        <position position="301"/>
    </location>
</feature>
<accession>A0AAN7S1I6</accession>
<name>A0AAN7S1I6_MYCAM</name>
<feature type="compositionally biased region" description="Basic and acidic residues" evidence="1">
    <location>
        <begin position="179"/>
        <end position="206"/>
    </location>
</feature>
<evidence type="ECO:0000313" key="2">
    <source>
        <dbReference type="EMBL" id="KAK4824900.1"/>
    </source>
</evidence>